<dbReference type="Gene3D" id="3.90.76.10">
    <property type="entry name" value="Dipeptide-binding Protein, Domain 1"/>
    <property type="match status" value="1"/>
</dbReference>
<dbReference type="RefSeq" id="WP_111349350.1">
    <property type="nucleotide sequence ID" value="NZ_QHHQ01000005.1"/>
</dbReference>
<dbReference type="PANTHER" id="PTHR30290:SF38">
    <property type="entry name" value="D,D-DIPEPTIDE-BINDING PERIPLASMIC PROTEIN DDPA-RELATED"/>
    <property type="match status" value="1"/>
</dbReference>
<organism evidence="5 6">
    <name type="scientific">Acuticoccus sediminis</name>
    <dbReference type="NCBI Taxonomy" id="2184697"/>
    <lineage>
        <taxon>Bacteria</taxon>
        <taxon>Pseudomonadati</taxon>
        <taxon>Pseudomonadota</taxon>
        <taxon>Alphaproteobacteria</taxon>
        <taxon>Hyphomicrobiales</taxon>
        <taxon>Amorphaceae</taxon>
        <taxon>Acuticoccus</taxon>
    </lineage>
</organism>
<dbReference type="OrthoDB" id="9803988at2"/>
<dbReference type="Pfam" id="PF00496">
    <property type="entry name" value="SBP_bac_5"/>
    <property type="match status" value="1"/>
</dbReference>
<comment type="subcellular location">
    <subcellularLocation>
        <location evidence="1">Periplasm</location>
    </subcellularLocation>
</comment>
<dbReference type="InterPro" id="IPR039424">
    <property type="entry name" value="SBP_5"/>
</dbReference>
<dbReference type="SUPFAM" id="SSF53850">
    <property type="entry name" value="Periplasmic binding protein-like II"/>
    <property type="match status" value="1"/>
</dbReference>
<evidence type="ECO:0000256" key="3">
    <source>
        <dbReference type="ARBA" id="ARBA00022729"/>
    </source>
</evidence>
<sequence length="539" mass="59829">MNLTARDRLKLLGGLAGYAALQSTGLVSLGDVVGQAVAATPKNMLRAVLVPEPPTLNTAFNTAIMVQQISPKMLEGLIGYDKEFNPTPSLATAWELADDGLSITFKLRDGVTWHDGKPFTSADVKFTFEEILSQHHPRGRATFANLTEVETPDELTAVMKLSTPSNYIMSALSASESPMLPKHIYEGSDPIGNPANTKPIGTGPFKFSKWEKGQYLLLDKNEDYWQEGRPLLDRLFYRFIPDAGTRAAAFETGEIDLGGTDPVSLSDIARVEELPDLAVTTEGYALCGAMYYFEFNMRDPQFQDVRVRQAVAHAIDKDFVAQNIWFGFASPATGPISQKLSRWYNPDVPSYPFDTAKAEALLDEAGFPRQSDGVRFRMTHDPSTYTEQYRRFAEYFRQAMKVIGIEVEVMNTDAPTFSRRVWGTNEYQTASYGIFNLPDPTIGVQRMFWSKNIRPGVPYTNGSGYASAEMDQILEAAQTAVDPAEREALFYQMQVLAMTELPIIPLLNIDYTTVYNTRVSGITDDLEGVFGSFANVSVT</sequence>
<protein>
    <submittedName>
        <fullName evidence="5">ABC transporter substrate-binding protein</fullName>
    </submittedName>
</protein>
<dbReference type="InterPro" id="IPR030678">
    <property type="entry name" value="Peptide/Ni-bd"/>
</dbReference>
<dbReference type="GO" id="GO:0030288">
    <property type="term" value="C:outer membrane-bounded periplasmic space"/>
    <property type="evidence" value="ECO:0007669"/>
    <property type="project" value="UniProtKB-ARBA"/>
</dbReference>
<comment type="similarity">
    <text evidence="2">Belongs to the bacterial solute-binding protein 5 family.</text>
</comment>
<dbReference type="Gene3D" id="3.40.190.10">
    <property type="entry name" value="Periplasmic binding protein-like II"/>
    <property type="match status" value="1"/>
</dbReference>
<evidence type="ECO:0000256" key="2">
    <source>
        <dbReference type="ARBA" id="ARBA00005695"/>
    </source>
</evidence>
<evidence type="ECO:0000313" key="6">
    <source>
        <dbReference type="Proteomes" id="UP000249590"/>
    </source>
</evidence>
<dbReference type="GO" id="GO:0043190">
    <property type="term" value="C:ATP-binding cassette (ABC) transporter complex"/>
    <property type="evidence" value="ECO:0007669"/>
    <property type="project" value="InterPro"/>
</dbReference>
<keyword evidence="6" id="KW-1185">Reference proteome</keyword>
<evidence type="ECO:0000313" key="5">
    <source>
        <dbReference type="EMBL" id="RAH99250.1"/>
    </source>
</evidence>
<evidence type="ECO:0000259" key="4">
    <source>
        <dbReference type="Pfam" id="PF00496"/>
    </source>
</evidence>
<dbReference type="Gene3D" id="3.10.105.10">
    <property type="entry name" value="Dipeptide-binding Protein, Domain 3"/>
    <property type="match status" value="1"/>
</dbReference>
<dbReference type="GO" id="GO:0015833">
    <property type="term" value="P:peptide transport"/>
    <property type="evidence" value="ECO:0007669"/>
    <property type="project" value="TreeGrafter"/>
</dbReference>
<name>A0A8B2NL19_9HYPH</name>
<accession>A0A8B2NL19</accession>
<dbReference type="AlphaFoldDB" id="A0A8B2NL19"/>
<dbReference type="GO" id="GO:1904680">
    <property type="term" value="F:peptide transmembrane transporter activity"/>
    <property type="evidence" value="ECO:0007669"/>
    <property type="project" value="TreeGrafter"/>
</dbReference>
<evidence type="ECO:0000256" key="1">
    <source>
        <dbReference type="ARBA" id="ARBA00004418"/>
    </source>
</evidence>
<dbReference type="PANTHER" id="PTHR30290">
    <property type="entry name" value="PERIPLASMIC BINDING COMPONENT OF ABC TRANSPORTER"/>
    <property type="match status" value="1"/>
</dbReference>
<keyword evidence="3" id="KW-0732">Signal</keyword>
<proteinExistence type="inferred from homology"/>
<dbReference type="InterPro" id="IPR000914">
    <property type="entry name" value="SBP_5_dom"/>
</dbReference>
<feature type="domain" description="Solute-binding protein family 5" evidence="4">
    <location>
        <begin position="86"/>
        <end position="448"/>
    </location>
</feature>
<comment type="caution">
    <text evidence="5">The sequence shown here is derived from an EMBL/GenBank/DDBJ whole genome shotgun (WGS) entry which is preliminary data.</text>
</comment>
<dbReference type="CDD" id="cd08517">
    <property type="entry name" value="PBP2_NikA_DppA_OppA_like_13"/>
    <property type="match status" value="1"/>
</dbReference>
<dbReference type="PIRSF" id="PIRSF002741">
    <property type="entry name" value="MppA"/>
    <property type="match status" value="1"/>
</dbReference>
<reference evidence="5 6" key="1">
    <citation type="submission" date="2018-05" db="EMBL/GenBank/DDBJ databases">
        <title>Acuticoccus sediminis sp. nov., isolated from deep-sea sediment of Indian Ocean.</title>
        <authorList>
            <person name="Liu X."/>
            <person name="Lai Q."/>
            <person name="Du Y."/>
            <person name="Sun F."/>
            <person name="Zhang X."/>
            <person name="Wang S."/>
            <person name="Shao Z."/>
        </authorList>
    </citation>
    <scope>NUCLEOTIDE SEQUENCE [LARGE SCALE GENOMIC DNA]</scope>
    <source>
        <strain evidence="5 6">PTG4-2</strain>
    </source>
</reference>
<dbReference type="EMBL" id="QHHQ01000005">
    <property type="protein sequence ID" value="RAH99250.1"/>
    <property type="molecule type" value="Genomic_DNA"/>
</dbReference>
<gene>
    <name evidence="5" type="ORF">DLJ53_22165</name>
</gene>
<dbReference type="Proteomes" id="UP000249590">
    <property type="component" value="Unassembled WGS sequence"/>
</dbReference>